<evidence type="ECO:0008006" key="3">
    <source>
        <dbReference type="Google" id="ProtNLM"/>
    </source>
</evidence>
<accession>A0A0G4HLL8</accession>
<dbReference type="EMBL" id="CDMZ01003076">
    <property type="protein sequence ID" value="CEM45018.1"/>
    <property type="molecule type" value="Genomic_DNA"/>
</dbReference>
<dbReference type="PANTHER" id="PTHR40866:SF1">
    <property type="entry name" value="BED-TYPE DOMAIN-CONTAINING PROTEIN"/>
    <property type="match status" value="1"/>
</dbReference>
<organism evidence="2">
    <name type="scientific">Chromera velia CCMP2878</name>
    <dbReference type="NCBI Taxonomy" id="1169474"/>
    <lineage>
        <taxon>Eukaryota</taxon>
        <taxon>Sar</taxon>
        <taxon>Alveolata</taxon>
        <taxon>Colpodellida</taxon>
        <taxon>Chromeraceae</taxon>
        <taxon>Chromera</taxon>
    </lineage>
</organism>
<dbReference type="AlphaFoldDB" id="A0A0G4HLL8"/>
<name>A0A0G4HLL8_9ALVE</name>
<feature type="region of interest" description="Disordered" evidence="1">
    <location>
        <begin position="72"/>
        <end position="100"/>
    </location>
</feature>
<evidence type="ECO:0000313" key="2">
    <source>
        <dbReference type="EMBL" id="CEM45018.1"/>
    </source>
</evidence>
<reference evidence="2" key="1">
    <citation type="submission" date="2014-11" db="EMBL/GenBank/DDBJ databases">
        <authorList>
            <person name="Otto D Thomas"/>
            <person name="Naeem Raeece"/>
        </authorList>
    </citation>
    <scope>NUCLEOTIDE SEQUENCE</scope>
</reference>
<gene>
    <name evidence="2" type="ORF">Cvel_7373</name>
</gene>
<evidence type="ECO:0000256" key="1">
    <source>
        <dbReference type="SAM" id="MobiDB-lite"/>
    </source>
</evidence>
<proteinExistence type="predicted"/>
<dbReference type="PANTHER" id="PTHR40866">
    <property type="entry name" value="BED-TYPE DOMAIN-CONTAINING PROTEIN"/>
    <property type="match status" value="1"/>
</dbReference>
<sequence>MYSGQLFIIHSEKRGWLHSSSTLKFEAYVTSDSRKNDCEDPHFETAIVKVINQRGGASVVFTRAEKEALNKGHWRLEDRSDADDEQPAGPRGSVESDGGNFALKALKRTTEQRAKALEASRSPYKNPIFLPGTTYIVERLFSAAKLIQSDKRTSLDPSTLEVIASLKVKRSYWDIETVATVMKTEMPERVGSEQFDQRAYWENEEASLRRFMKVD</sequence>
<protein>
    <recommendedName>
        <fullName evidence="3">HAT C-terminal dimerisation domain-containing protein</fullName>
    </recommendedName>
</protein>
<dbReference type="VEuPathDB" id="CryptoDB:Cvel_7373"/>